<reference evidence="3" key="2">
    <citation type="submission" date="2021-04" db="EMBL/GenBank/DDBJ databases">
        <authorList>
            <person name="Gilroy R."/>
        </authorList>
    </citation>
    <scope>NUCLEOTIDE SEQUENCE</scope>
    <source>
        <strain evidence="3">ChiGjej1B1-1692</strain>
    </source>
</reference>
<dbReference type="Proteomes" id="UP000823894">
    <property type="component" value="Unassembled WGS sequence"/>
</dbReference>
<proteinExistence type="predicted"/>
<evidence type="ECO:0000313" key="4">
    <source>
        <dbReference type="Proteomes" id="UP000823894"/>
    </source>
</evidence>
<organism evidence="3 4">
    <name type="scientific">Candidatus Mediterraneibacter faecigallinarum</name>
    <dbReference type="NCBI Taxonomy" id="2838669"/>
    <lineage>
        <taxon>Bacteria</taxon>
        <taxon>Bacillati</taxon>
        <taxon>Bacillota</taxon>
        <taxon>Clostridia</taxon>
        <taxon>Lachnospirales</taxon>
        <taxon>Lachnospiraceae</taxon>
        <taxon>Mediterraneibacter</taxon>
    </lineage>
</organism>
<evidence type="ECO:0000313" key="3">
    <source>
        <dbReference type="EMBL" id="HJC39716.1"/>
    </source>
</evidence>
<evidence type="ECO:0000256" key="1">
    <source>
        <dbReference type="ARBA" id="ARBA00022723"/>
    </source>
</evidence>
<feature type="domain" description="Cupin type-2" evidence="2">
    <location>
        <begin position="39"/>
        <end position="106"/>
    </location>
</feature>
<dbReference type="AlphaFoldDB" id="A0A9D2NY62"/>
<dbReference type="InterPro" id="IPR013096">
    <property type="entry name" value="Cupin_2"/>
</dbReference>
<name>A0A9D2NY62_9FIRM</name>
<dbReference type="GO" id="GO:0046872">
    <property type="term" value="F:metal ion binding"/>
    <property type="evidence" value="ECO:0007669"/>
    <property type="project" value="UniProtKB-KW"/>
</dbReference>
<gene>
    <name evidence="3" type="ORF">H9757_11755</name>
</gene>
<keyword evidence="1" id="KW-0479">Metal-binding</keyword>
<dbReference type="InterPro" id="IPR011051">
    <property type="entry name" value="RmlC_Cupin_sf"/>
</dbReference>
<dbReference type="PANTHER" id="PTHR35848:SF6">
    <property type="entry name" value="CUPIN TYPE-2 DOMAIN-CONTAINING PROTEIN"/>
    <property type="match status" value="1"/>
</dbReference>
<sequence length="109" mass="11799">MLIDFNEIKEMTVPGINGGTGEMTARMYMSDAGKIIPCRIHAGGSIGMHRHETSDDINYIISGNGEAICDGKEEKLTAGTCHICRKGSEHSIFNTGAEDLVMLTVVVER</sequence>
<comment type="caution">
    <text evidence="3">The sequence shown here is derived from an EMBL/GenBank/DDBJ whole genome shotgun (WGS) entry which is preliminary data.</text>
</comment>
<evidence type="ECO:0000259" key="2">
    <source>
        <dbReference type="Pfam" id="PF07883"/>
    </source>
</evidence>
<dbReference type="InterPro" id="IPR014710">
    <property type="entry name" value="RmlC-like_jellyroll"/>
</dbReference>
<dbReference type="Gene3D" id="2.60.120.10">
    <property type="entry name" value="Jelly Rolls"/>
    <property type="match status" value="1"/>
</dbReference>
<dbReference type="PANTHER" id="PTHR35848">
    <property type="entry name" value="OXALATE-BINDING PROTEIN"/>
    <property type="match status" value="1"/>
</dbReference>
<reference evidence="3" key="1">
    <citation type="journal article" date="2021" name="PeerJ">
        <title>Extensive microbial diversity within the chicken gut microbiome revealed by metagenomics and culture.</title>
        <authorList>
            <person name="Gilroy R."/>
            <person name="Ravi A."/>
            <person name="Getino M."/>
            <person name="Pursley I."/>
            <person name="Horton D.L."/>
            <person name="Alikhan N.F."/>
            <person name="Baker D."/>
            <person name="Gharbi K."/>
            <person name="Hall N."/>
            <person name="Watson M."/>
            <person name="Adriaenssens E.M."/>
            <person name="Foster-Nyarko E."/>
            <person name="Jarju S."/>
            <person name="Secka A."/>
            <person name="Antonio M."/>
            <person name="Oren A."/>
            <person name="Chaudhuri R.R."/>
            <person name="La Ragione R."/>
            <person name="Hildebrand F."/>
            <person name="Pallen M.J."/>
        </authorList>
    </citation>
    <scope>NUCLEOTIDE SEQUENCE</scope>
    <source>
        <strain evidence="3">ChiGjej1B1-1692</strain>
    </source>
</reference>
<accession>A0A9D2NY62</accession>
<protein>
    <submittedName>
        <fullName evidence="3">Cupin domain-containing protein</fullName>
    </submittedName>
</protein>
<dbReference type="EMBL" id="DWWK01000195">
    <property type="protein sequence ID" value="HJC39716.1"/>
    <property type="molecule type" value="Genomic_DNA"/>
</dbReference>
<dbReference type="Pfam" id="PF07883">
    <property type="entry name" value="Cupin_2"/>
    <property type="match status" value="1"/>
</dbReference>
<dbReference type="SUPFAM" id="SSF51182">
    <property type="entry name" value="RmlC-like cupins"/>
    <property type="match status" value="1"/>
</dbReference>
<dbReference type="InterPro" id="IPR051610">
    <property type="entry name" value="GPI/OXD"/>
</dbReference>